<protein>
    <submittedName>
        <fullName evidence="1">Uncharacterized protein</fullName>
    </submittedName>
</protein>
<name>A0A481Z2E5_9VIRU</name>
<accession>A0A481Z2E5</accession>
<reference evidence="1" key="1">
    <citation type="journal article" date="2019" name="MBio">
        <title>Virus Genomes from Deep Sea Sediments Expand the Ocean Megavirome and Support Independent Origins of Viral Gigantism.</title>
        <authorList>
            <person name="Backstrom D."/>
            <person name="Yutin N."/>
            <person name="Jorgensen S.L."/>
            <person name="Dharamshi J."/>
            <person name="Homa F."/>
            <person name="Zaremba-Niedwiedzka K."/>
            <person name="Spang A."/>
            <person name="Wolf Y.I."/>
            <person name="Koonin E.V."/>
            <person name="Ettema T.J."/>
        </authorList>
    </citation>
    <scope>NUCLEOTIDE SEQUENCE</scope>
</reference>
<organism evidence="1">
    <name type="scientific">Pithovirus LCPAC101</name>
    <dbReference type="NCBI Taxonomy" id="2506586"/>
    <lineage>
        <taxon>Viruses</taxon>
        <taxon>Pithoviruses</taxon>
    </lineage>
</organism>
<proteinExistence type="predicted"/>
<gene>
    <name evidence="1" type="ORF">LCPAC101_01490</name>
</gene>
<dbReference type="EMBL" id="MK500444">
    <property type="protein sequence ID" value="QBK89866.1"/>
    <property type="molecule type" value="Genomic_DNA"/>
</dbReference>
<sequence>MEDSNKVNTFITEFYDILPYNLKKYKIIIVINIKSNDHLTEYRSYIKSSYNSMYIECHNVYDDTRNMKSIIISSMNTYMLSGDDLVTYLDFDSGEESQLSPIILSRLDKEKDIRPKIESM</sequence>
<evidence type="ECO:0000313" key="1">
    <source>
        <dbReference type="EMBL" id="QBK89866.1"/>
    </source>
</evidence>